<feature type="domain" description="Alpha-D-phosphohexomutase alpha/beta/alpha" evidence="9">
    <location>
        <begin position="152"/>
        <end position="252"/>
    </location>
</feature>
<feature type="domain" description="Alpha-D-phosphohexomutase C-terminal" evidence="7">
    <location>
        <begin position="375"/>
        <end position="450"/>
    </location>
</feature>
<feature type="domain" description="Alpha-D-phosphohexomutase alpha/beta/alpha" evidence="8">
    <location>
        <begin position="6"/>
        <end position="128"/>
    </location>
</feature>
<evidence type="ECO:0000259" key="7">
    <source>
        <dbReference type="Pfam" id="PF00408"/>
    </source>
</evidence>
<dbReference type="GO" id="GO:0016868">
    <property type="term" value="F:intramolecular phosphotransferase activity"/>
    <property type="evidence" value="ECO:0007669"/>
    <property type="project" value="InterPro"/>
</dbReference>
<protein>
    <submittedName>
        <fullName evidence="11">Phosphomannomutase/phosphoglucomutase/phosphoglu cosamine mutase</fullName>
    </submittedName>
</protein>
<dbReference type="Gene3D" id="3.30.310.50">
    <property type="entry name" value="Alpha-D-phosphohexomutase, C-terminal domain"/>
    <property type="match status" value="1"/>
</dbReference>
<keyword evidence="12" id="KW-1185">Reference proteome</keyword>
<reference evidence="12" key="1">
    <citation type="journal article" date="2020" name="Microorganisms">
        <title>Complete Genome of a Member of a New Bacterial Lineage in the Microgenomates Group Reveals an Unusual Nucleotide Composition Disparity Between Two Strands of DNA and Limited Metabolic Potential.</title>
        <authorList>
            <person name="Kadnikov V.V."/>
            <person name="Mardanov A.V."/>
            <person name="Beletsky A.V."/>
            <person name="Karnachuk O.V."/>
            <person name="Ravin N.V."/>
        </authorList>
    </citation>
    <scope>NUCLEOTIDE SEQUENCE [LARGE SCALE GENOMIC DNA]</scope>
</reference>
<evidence type="ECO:0000259" key="10">
    <source>
        <dbReference type="Pfam" id="PF02880"/>
    </source>
</evidence>
<evidence type="ECO:0000313" key="12">
    <source>
        <dbReference type="Proteomes" id="UP000463983"/>
    </source>
</evidence>
<evidence type="ECO:0000259" key="8">
    <source>
        <dbReference type="Pfam" id="PF02878"/>
    </source>
</evidence>
<dbReference type="Proteomes" id="UP000463983">
    <property type="component" value="Chromosome"/>
</dbReference>
<dbReference type="AlphaFoldDB" id="A0A857NB78"/>
<dbReference type="InterPro" id="IPR016055">
    <property type="entry name" value="A-D-PHexomutase_a/b/a-I/II/III"/>
</dbReference>
<dbReference type="KEGG" id="caqa:MICH65_0629"/>
<dbReference type="Pfam" id="PF02879">
    <property type="entry name" value="PGM_PMM_II"/>
    <property type="match status" value="1"/>
</dbReference>
<keyword evidence="3" id="KW-0597">Phosphoprotein</keyword>
<accession>A0A857NB78</accession>
<organism evidence="11 12">
    <name type="scientific">Candidatus Chazhemtobacterium aquaticus</name>
    <dbReference type="NCBI Taxonomy" id="2715735"/>
    <lineage>
        <taxon>Bacteria</taxon>
        <taxon>Candidatus Chazhemtobacteraceae</taxon>
        <taxon>Candidatus Chazhemtobacterium</taxon>
    </lineage>
</organism>
<dbReference type="CDD" id="cd03089">
    <property type="entry name" value="PMM_PGM"/>
    <property type="match status" value="1"/>
</dbReference>
<dbReference type="PANTHER" id="PTHR43771:SF1">
    <property type="entry name" value="PHOSPHOMANNOMUTASE"/>
    <property type="match status" value="1"/>
</dbReference>
<evidence type="ECO:0000256" key="2">
    <source>
        <dbReference type="ARBA" id="ARBA00010231"/>
    </source>
</evidence>
<dbReference type="InterPro" id="IPR005843">
    <property type="entry name" value="A-D-PHexomutase_C"/>
</dbReference>
<evidence type="ECO:0000256" key="3">
    <source>
        <dbReference type="ARBA" id="ARBA00022553"/>
    </source>
</evidence>
<dbReference type="GO" id="GO:0046872">
    <property type="term" value="F:metal ion binding"/>
    <property type="evidence" value="ECO:0007669"/>
    <property type="project" value="UniProtKB-KW"/>
</dbReference>
<dbReference type="InterPro" id="IPR005846">
    <property type="entry name" value="A-D-PHexomutase_a/b/a-III"/>
</dbReference>
<dbReference type="EMBL" id="CP047901">
    <property type="protein sequence ID" value="QHO63610.1"/>
    <property type="molecule type" value="Genomic_DNA"/>
</dbReference>
<gene>
    <name evidence="11" type="ORF">MICH65_0629</name>
</gene>
<dbReference type="Pfam" id="PF00408">
    <property type="entry name" value="PGM_PMM_IV"/>
    <property type="match status" value="1"/>
</dbReference>
<evidence type="ECO:0000256" key="4">
    <source>
        <dbReference type="ARBA" id="ARBA00022723"/>
    </source>
</evidence>
<evidence type="ECO:0000256" key="1">
    <source>
        <dbReference type="ARBA" id="ARBA00001946"/>
    </source>
</evidence>
<dbReference type="SUPFAM" id="SSF53738">
    <property type="entry name" value="Phosphoglucomutase, first 3 domains"/>
    <property type="match status" value="3"/>
</dbReference>
<name>A0A857NB78_9BACT</name>
<evidence type="ECO:0000256" key="5">
    <source>
        <dbReference type="ARBA" id="ARBA00022842"/>
    </source>
</evidence>
<feature type="domain" description="Alpha-D-phosphohexomutase alpha/beta/alpha" evidence="10">
    <location>
        <begin position="260"/>
        <end position="365"/>
    </location>
</feature>
<dbReference type="PANTHER" id="PTHR43771">
    <property type="entry name" value="PHOSPHOMANNOMUTASE"/>
    <property type="match status" value="1"/>
</dbReference>
<sequence>MPVEREIFRDNDIRGIYPEQLDEGVMYRLALVLSEMYHPKLVSVGRDMRLSGPWLSRALIDGFVRAGVKVFDLGMITTPMNYFAAKELKVDLACIVSSSHNPKEYNGLIIAKDKGRATEKSDLEQLAKGMMGEIHLKEKVKGKVVSKQIMNRWMDHVFSLVNPRAIRPMKVVFDAGNSVAGIELVEALNRLPQIKAVKMFFEPDGSFPNHLPNPLLSATLKGLSKRVREEKADCGFSYDGDADRVIMVDEKGRVVEGSLMTAYLAKYLLEHRKYTTRPKMLYTSVMSQIVPKKISEYGGTPLLAPVGHSLIKAMMRKNRAIFAGEHSGHFYFKENNYNDSALVGTLILLMAISSDDRPVSKQVEEFRIYEKAEEMSVKVDDRDRFIEMVLQVITSDQSSLGKPKQIRRTDGITVEYGDFWFNLRPSGTEPVVRFNIEAYEVGKLERRRGQVLSMLKKLGGHV</sequence>
<dbReference type="RefSeq" id="WP_161931983.1">
    <property type="nucleotide sequence ID" value="NZ_CP047901.1"/>
</dbReference>
<proteinExistence type="inferred from homology"/>
<keyword evidence="6" id="KW-0413">Isomerase</keyword>
<dbReference type="GO" id="GO:0005975">
    <property type="term" value="P:carbohydrate metabolic process"/>
    <property type="evidence" value="ECO:0007669"/>
    <property type="project" value="InterPro"/>
</dbReference>
<keyword evidence="5" id="KW-0460">Magnesium</keyword>
<dbReference type="InterPro" id="IPR036900">
    <property type="entry name" value="A-D-PHexomutase_C_sf"/>
</dbReference>
<dbReference type="Gene3D" id="3.40.120.10">
    <property type="entry name" value="Alpha-D-Glucose-1,6-Bisphosphate, subunit A, domain 3"/>
    <property type="match status" value="3"/>
</dbReference>
<comment type="similarity">
    <text evidence="2">Belongs to the phosphohexose mutase family.</text>
</comment>
<dbReference type="InterPro" id="IPR005841">
    <property type="entry name" value="Alpha-D-phosphohexomutase_SF"/>
</dbReference>
<dbReference type="Pfam" id="PF02880">
    <property type="entry name" value="PGM_PMM_III"/>
    <property type="match status" value="1"/>
</dbReference>
<dbReference type="PRINTS" id="PR00509">
    <property type="entry name" value="PGMPMM"/>
</dbReference>
<dbReference type="Pfam" id="PF02878">
    <property type="entry name" value="PGM_PMM_I"/>
    <property type="match status" value="1"/>
</dbReference>
<comment type="cofactor">
    <cofactor evidence="1">
        <name>Mg(2+)</name>
        <dbReference type="ChEBI" id="CHEBI:18420"/>
    </cofactor>
</comment>
<evidence type="ECO:0000313" key="11">
    <source>
        <dbReference type="EMBL" id="QHO63610.1"/>
    </source>
</evidence>
<keyword evidence="4" id="KW-0479">Metal-binding</keyword>
<dbReference type="InterPro" id="IPR005845">
    <property type="entry name" value="A-D-PHexomutase_a/b/a-II"/>
</dbReference>
<evidence type="ECO:0000256" key="6">
    <source>
        <dbReference type="ARBA" id="ARBA00023235"/>
    </source>
</evidence>
<evidence type="ECO:0000259" key="9">
    <source>
        <dbReference type="Pfam" id="PF02879"/>
    </source>
</evidence>
<dbReference type="SUPFAM" id="SSF55957">
    <property type="entry name" value="Phosphoglucomutase, C-terminal domain"/>
    <property type="match status" value="1"/>
</dbReference>
<dbReference type="InterPro" id="IPR005844">
    <property type="entry name" value="A-D-PHexomutase_a/b/a-I"/>
</dbReference>